<evidence type="ECO:0000256" key="2">
    <source>
        <dbReference type="ARBA" id="ARBA00004170"/>
    </source>
</evidence>
<dbReference type="HAMAP" id="MF_00815">
    <property type="entry name" value="ATP_synth_gamma_bact"/>
    <property type="match status" value="1"/>
</dbReference>
<gene>
    <name evidence="12" type="primary">atpG</name>
    <name evidence="13" type="ORF">DC083_05265</name>
</gene>
<evidence type="ECO:0000256" key="1">
    <source>
        <dbReference type="ARBA" id="ARBA00003456"/>
    </source>
</evidence>
<comment type="subunit">
    <text evidence="4 12">F-type ATPases have 2 components, CF(1) - the catalytic core - and CF(0) - the membrane proton channel. CF(1) has five subunits: alpha(3), beta(3), gamma(1), delta(1), epsilon(1). CF(0) has three main subunits: a, b and c.</text>
</comment>
<dbReference type="Gene3D" id="3.40.1380.10">
    <property type="match status" value="1"/>
</dbReference>
<comment type="similarity">
    <text evidence="3 12">Belongs to the ATPase gamma chain family.</text>
</comment>
<evidence type="ECO:0000256" key="7">
    <source>
        <dbReference type="ARBA" id="ARBA00022781"/>
    </source>
</evidence>
<organism evidence="13 14">
    <name type="scientific">Ignatzschineria ureiclastica</name>
    <dbReference type="NCBI Taxonomy" id="472582"/>
    <lineage>
        <taxon>Bacteria</taxon>
        <taxon>Pseudomonadati</taxon>
        <taxon>Pseudomonadota</taxon>
        <taxon>Gammaproteobacteria</taxon>
        <taxon>Cardiobacteriales</taxon>
        <taxon>Ignatzschineriaceae</taxon>
        <taxon>Ignatzschineria</taxon>
    </lineage>
</organism>
<evidence type="ECO:0000256" key="3">
    <source>
        <dbReference type="ARBA" id="ARBA00007681"/>
    </source>
</evidence>
<dbReference type="NCBIfam" id="NF004144">
    <property type="entry name" value="PRK05621.1-1"/>
    <property type="match status" value="1"/>
</dbReference>
<evidence type="ECO:0000256" key="11">
    <source>
        <dbReference type="ARBA" id="ARBA00023310"/>
    </source>
</evidence>
<dbReference type="InterPro" id="IPR035968">
    <property type="entry name" value="ATP_synth_F1_ATPase_gsu"/>
</dbReference>
<reference evidence="14" key="1">
    <citation type="submission" date="2018-05" db="EMBL/GenBank/DDBJ databases">
        <title>Ignatzschineria dubaiensis sp. nov., isolated from necrotic foot tissues of dromedaries (Camelus dromedarius) and associated maggots in Dubai, United Arab Emirates.</title>
        <authorList>
            <person name="Tsang C.C."/>
            <person name="Tang J.Y.M."/>
            <person name="Fong J.Y.H."/>
            <person name="Kinne J."/>
            <person name="Lee H.H."/>
            <person name="Joseph M."/>
            <person name="Jose S."/>
            <person name="Schuster R.K."/>
            <person name="Tang Y."/>
            <person name="Sivakumar S."/>
            <person name="Chen J.H.K."/>
            <person name="Teng J.L.L."/>
            <person name="Lau S.K.P."/>
            <person name="Wernery U."/>
            <person name="Woo P.C.Y."/>
        </authorList>
    </citation>
    <scope>NUCLEOTIDE SEQUENCE [LARGE SCALE GENOMIC DNA]</scope>
    <source>
        <strain evidence="14">KCTC 22644</strain>
    </source>
</reference>
<keyword evidence="8 12" id="KW-0406">Ion transport</keyword>
<evidence type="ECO:0000256" key="10">
    <source>
        <dbReference type="ARBA" id="ARBA00023196"/>
    </source>
</evidence>
<dbReference type="GO" id="GO:0042777">
    <property type="term" value="P:proton motive force-driven plasma membrane ATP synthesis"/>
    <property type="evidence" value="ECO:0007669"/>
    <property type="project" value="UniProtKB-UniRule"/>
</dbReference>
<proteinExistence type="inferred from homology"/>
<protein>
    <recommendedName>
        <fullName evidence="12">ATP synthase gamma chain</fullName>
    </recommendedName>
    <alternativeName>
        <fullName evidence="12">ATP synthase F1 sector gamma subunit</fullName>
    </alternativeName>
    <alternativeName>
        <fullName evidence="12">F-ATPase gamma subunit</fullName>
    </alternativeName>
</protein>
<evidence type="ECO:0000256" key="5">
    <source>
        <dbReference type="ARBA" id="ARBA00022448"/>
    </source>
</evidence>
<evidence type="ECO:0000256" key="6">
    <source>
        <dbReference type="ARBA" id="ARBA00022475"/>
    </source>
</evidence>
<evidence type="ECO:0000256" key="8">
    <source>
        <dbReference type="ARBA" id="ARBA00023065"/>
    </source>
</evidence>
<evidence type="ECO:0000256" key="12">
    <source>
        <dbReference type="HAMAP-Rule" id="MF_00815"/>
    </source>
</evidence>
<name>A0A2U2AF72_9GAMM</name>
<dbReference type="Gene3D" id="1.10.287.80">
    <property type="entry name" value="ATP synthase, gamma subunit, helix hairpin domain"/>
    <property type="match status" value="2"/>
</dbReference>
<dbReference type="GO" id="GO:0016787">
    <property type="term" value="F:hydrolase activity"/>
    <property type="evidence" value="ECO:0007669"/>
    <property type="project" value="UniProtKB-KW"/>
</dbReference>
<dbReference type="PROSITE" id="PS00153">
    <property type="entry name" value="ATPASE_GAMMA"/>
    <property type="match status" value="1"/>
</dbReference>
<dbReference type="InterPro" id="IPR023632">
    <property type="entry name" value="ATP_synth_F1_gsu_CS"/>
</dbReference>
<dbReference type="PANTHER" id="PTHR11693">
    <property type="entry name" value="ATP SYNTHASE GAMMA CHAIN"/>
    <property type="match status" value="1"/>
</dbReference>
<keyword evidence="5 12" id="KW-0813">Transport</keyword>
<comment type="subcellular location">
    <subcellularLocation>
        <location evidence="12">Cell membrane</location>
        <topology evidence="12">Peripheral membrane protein</topology>
    </subcellularLocation>
    <subcellularLocation>
        <location evidence="2">Membrane</location>
        <topology evidence="2">Peripheral membrane protein</topology>
    </subcellularLocation>
</comment>
<keyword evidence="11 12" id="KW-0066">ATP synthesis</keyword>
<dbReference type="CDD" id="cd12151">
    <property type="entry name" value="F1-ATPase_gamma"/>
    <property type="match status" value="1"/>
</dbReference>
<dbReference type="NCBIfam" id="TIGR01146">
    <property type="entry name" value="ATPsyn_F1gamma"/>
    <property type="match status" value="1"/>
</dbReference>
<evidence type="ECO:0000313" key="13">
    <source>
        <dbReference type="EMBL" id="PWD81300.1"/>
    </source>
</evidence>
<keyword evidence="9 12" id="KW-0472">Membrane</keyword>
<dbReference type="GO" id="GO:0046933">
    <property type="term" value="F:proton-transporting ATP synthase activity, rotational mechanism"/>
    <property type="evidence" value="ECO:0007669"/>
    <property type="project" value="UniProtKB-UniRule"/>
</dbReference>
<evidence type="ECO:0000313" key="14">
    <source>
        <dbReference type="Proteomes" id="UP000245020"/>
    </source>
</evidence>
<dbReference type="FunFam" id="1.10.287.80:FF:000005">
    <property type="entry name" value="ATP synthase gamma chain"/>
    <property type="match status" value="1"/>
</dbReference>
<keyword evidence="7 12" id="KW-0375">Hydrogen ion transport</keyword>
<keyword evidence="13" id="KW-0378">Hydrolase</keyword>
<keyword evidence="10 12" id="KW-0139">CF(1)</keyword>
<dbReference type="SUPFAM" id="SSF52943">
    <property type="entry name" value="ATP synthase (F1-ATPase), gamma subunit"/>
    <property type="match status" value="1"/>
</dbReference>
<dbReference type="Pfam" id="PF00231">
    <property type="entry name" value="ATP-synt"/>
    <property type="match status" value="1"/>
</dbReference>
<dbReference type="InterPro" id="IPR000131">
    <property type="entry name" value="ATP_synth_F1_gsu"/>
</dbReference>
<dbReference type="GO" id="GO:0005886">
    <property type="term" value="C:plasma membrane"/>
    <property type="evidence" value="ECO:0007669"/>
    <property type="project" value="UniProtKB-SubCell"/>
</dbReference>
<comment type="function">
    <text evidence="1 12">Produces ATP from ADP in the presence of a proton gradient across the membrane. The gamma chain is believed to be important in regulating ATPase activity and the flow of protons through the CF(0) complex.</text>
</comment>
<dbReference type="EMBL" id="QEWQ01000003">
    <property type="protein sequence ID" value="PWD81300.1"/>
    <property type="molecule type" value="Genomic_DNA"/>
</dbReference>
<dbReference type="OrthoDB" id="9812769at2"/>
<comment type="caution">
    <text evidence="13">The sequence shown here is derived from an EMBL/GenBank/DDBJ whole genome shotgun (WGS) entry which is preliminary data.</text>
</comment>
<evidence type="ECO:0000256" key="9">
    <source>
        <dbReference type="ARBA" id="ARBA00023136"/>
    </source>
</evidence>
<dbReference type="PRINTS" id="PR00126">
    <property type="entry name" value="ATPASEGAMMA"/>
</dbReference>
<dbReference type="PANTHER" id="PTHR11693:SF22">
    <property type="entry name" value="ATP SYNTHASE SUBUNIT GAMMA, MITOCHONDRIAL"/>
    <property type="match status" value="1"/>
</dbReference>
<accession>A0A2U2AF72</accession>
<dbReference type="Proteomes" id="UP000245020">
    <property type="component" value="Unassembled WGS sequence"/>
</dbReference>
<dbReference type="GO" id="GO:0045259">
    <property type="term" value="C:proton-transporting ATP synthase complex"/>
    <property type="evidence" value="ECO:0007669"/>
    <property type="project" value="UniProtKB-KW"/>
</dbReference>
<evidence type="ECO:0000256" key="4">
    <source>
        <dbReference type="ARBA" id="ARBA00011648"/>
    </source>
</evidence>
<keyword evidence="14" id="KW-1185">Reference proteome</keyword>
<dbReference type="GO" id="GO:0005524">
    <property type="term" value="F:ATP binding"/>
    <property type="evidence" value="ECO:0007669"/>
    <property type="project" value="UniProtKB-UniRule"/>
</dbReference>
<keyword evidence="6 12" id="KW-1003">Cell membrane</keyword>
<dbReference type="AlphaFoldDB" id="A0A2U2AF72"/>
<dbReference type="RefSeq" id="WP_109189193.1">
    <property type="nucleotide sequence ID" value="NZ_BMYA01000003.1"/>
</dbReference>
<sequence>MAVGKEIRGKIKSISNTQKITSAMEMVAASKMRATQLRRDKSRPYAQQIIKLAAHLGEATPEEFKHQYLIPREVKRVGIIVVSSDRGLAGGLNNNLFKLVATQMKVWQDNNIEVDVATIGNKANAFFARFGGNLVATANNLGDNPASKDLIGVTTTMLDLFQSGKIDELHVFANEFVNTMTQKPTAIQVLPVIPGALQAQLGFDSLTPSDSNLAWDYEYDSAPAELMSIVLDRYVEYAIYQAVVENVACEMAARMIAMKAASDNASDLIDELQLVYNKARQAAITQEITEIVSGAAAIN</sequence>